<dbReference type="GO" id="GO:0042795">
    <property type="term" value="P:snRNA transcription by RNA polymerase II"/>
    <property type="evidence" value="ECO:0007669"/>
    <property type="project" value="TreeGrafter"/>
</dbReference>
<evidence type="ECO:0000313" key="2">
    <source>
        <dbReference type="EMBL" id="CAD8049517.1"/>
    </source>
</evidence>
<keyword evidence="1" id="KW-0175">Coiled coil</keyword>
<dbReference type="GO" id="GO:0043565">
    <property type="term" value="F:sequence-specific DNA binding"/>
    <property type="evidence" value="ECO:0007669"/>
    <property type="project" value="TreeGrafter"/>
</dbReference>
<sequence length="244" mass="29551">MNNFCFYHDGLLEDREKYFKQDIINFIGNVLAYMREKNIEILTYQHFNKCWMENDIHFIHQCQLEWESQDDYYNLLYGIILNKLIESPLYFEQLSLFYLIYTIYVTLDQKILISLDQETMNQLYFFFQECKEKNNHDVFLLFLELNKQNAFLLSSRVGCKRLSIHPCGLPYIITKRNKAQLKQITEEREDEQERAERTDLTKQLLNASERYHKAKQKQNIKLKSTDPHFAQRCIHTFSNINQKQ</sequence>
<dbReference type="PANTHER" id="PTHR15131">
    <property type="entry name" value="SMALL NUCLEAR RNA ACTIVATING COMPLEX, POLYPEPTIDE 1"/>
    <property type="match status" value="1"/>
</dbReference>
<dbReference type="Pfam" id="PF09808">
    <property type="entry name" value="SNAPC1"/>
    <property type="match status" value="1"/>
</dbReference>
<dbReference type="EMBL" id="CAJJDM010000011">
    <property type="protein sequence ID" value="CAD8049517.1"/>
    <property type="molecule type" value="Genomic_DNA"/>
</dbReference>
<name>A0A8S1K3T2_PARPR</name>
<proteinExistence type="predicted"/>
<dbReference type="AlphaFoldDB" id="A0A8S1K3T2"/>
<evidence type="ECO:0000256" key="1">
    <source>
        <dbReference type="SAM" id="Coils"/>
    </source>
</evidence>
<organism evidence="2 3">
    <name type="scientific">Paramecium primaurelia</name>
    <dbReference type="NCBI Taxonomy" id="5886"/>
    <lineage>
        <taxon>Eukaryota</taxon>
        <taxon>Sar</taxon>
        <taxon>Alveolata</taxon>
        <taxon>Ciliophora</taxon>
        <taxon>Intramacronucleata</taxon>
        <taxon>Oligohymenophorea</taxon>
        <taxon>Peniculida</taxon>
        <taxon>Parameciidae</taxon>
        <taxon>Paramecium</taxon>
    </lineage>
</organism>
<evidence type="ECO:0000313" key="3">
    <source>
        <dbReference type="Proteomes" id="UP000688137"/>
    </source>
</evidence>
<comment type="caution">
    <text evidence="2">The sequence shown here is derived from an EMBL/GenBank/DDBJ whole genome shotgun (WGS) entry which is preliminary data.</text>
</comment>
<dbReference type="PANTHER" id="PTHR15131:SF3">
    <property type="entry name" value="SNRNA-ACTIVATING PROTEIN COMPLEX SUBUNIT 1"/>
    <property type="match status" value="1"/>
</dbReference>
<keyword evidence="3" id="KW-1185">Reference proteome</keyword>
<protein>
    <submittedName>
        <fullName evidence="2">Uncharacterized protein</fullName>
    </submittedName>
</protein>
<gene>
    <name evidence="2" type="ORF">PPRIM_AZ9-3.1.T0140029</name>
</gene>
<dbReference type="GO" id="GO:0042796">
    <property type="term" value="P:snRNA transcription by RNA polymerase III"/>
    <property type="evidence" value="ECO:0007669"/>
    <property type="project" value="TreeGrafter"/>
</dbReference>
<dbReference type="GO" id="GO:0019185">
    <property type="term" value="C:snRNA-activating protein complex"/>
    <property type="evidence" value="ECO:0007669"/>
    <property type="project" value="TreeGrafter"/>
</dbReference>
<feature type="coiled-coil region" evidence="1">
    <location>
        <begin position="174"/>
        <end position="217"/>
    </location>
</feature>
<accession>A0A8S1K3T2</accession>
<dbReference type="Proteomes" id="UP000688137">
    <property type="component" value="Unassembled WGS sequence"/>
</dbReference>
<dbReference type="OMA" id="KCWMEND"/>
<reference evidence="2" key="1">
    <citation type="submission" date="2021-01" db="EMBL/GenBank/DDBJ databases">
        <authorList>
            <consortium name="Genoscope - CEA"/>
            <person name="William W."/>
        </authorList>
    </citation>
    <scope>NUCLEOTIDE SEQUENCE</scope>
</reference>
<dbReference type="InterPro" id="IPR019188">
    <property type="entry name" value="SNAPC1"/>
</dbReference>